<keyword evidence="3" id="KW-1185">Reference proteome</keyword>
<dbReference type="OrthoDB" id="275864at2"/>
<name>A0A1T4YGV0_9BACT</name>
<evidence type="ECO:0000313" key="2">
    <source>
        <dbReference type="EMBL" id="SKB00521.1"/>
    </source>
</evidence>
<evidence type="ECO:0000259" key="1">
    <source>
        <dbReference type="Pfam" id="PF12713"/>
    </source>
</evidence>
<organism evidence="2 3">
    <name type="scientific">Prosthecobacter debontii</name>
    <dbReference type="NCBI Taxonomy" id="48467"/>
    <lineage>
        <taxon>Bacteria</taxon>
        <taxon>Pseudomonadati</taxon>
        <taxon>Verrucomicrobiota</taxon>
        <taxon>Verrucomicrobiia</taxon>
        <taxon>Verrucomicrobiales</taxon>
        <taxon>Verrucomicrobiaceae</taxon>
        <taxon>Prosthecobacter</taxon>
    </lineage>
</organism>
<sequence length="143" mass="16478">MEQRVEAPNDEDLARIERQREWVRGHFEPASQPLYEEYDQKLRLLDAILQNGWIEPSETWKLQSLGITLGDAFVQRCGFEWVSVEDEYGRDPALRLPGTTIILYPLTMISKRVERGESVDVYSLIDGVAQKADELRASLQQPT</sequence>
<gene>
    <name evidence="2" type="ORF">SAMN02745166_03159</name>
</gene>
<proteinExistence type="predicted"/>
<dbReference type="Proteomes" id="UP000190774">
    <property type="component" value="Unassembled WGS sequence"/>
</dbReference>
<dbReference type="InterPro" id="IPR024266">
    <property type="entry name" value="DUF3806"/>
</dbReference>
<feature type="domain" description="DUF3806" evidence="1">
    <location>
        <begin position="42"/>
        <end position="122"/>
    </location>
</feature>
<dbReference type="AlphaFoldDB" id="A0A1T4YGV0"/>
<evidence type="ECO:0000313" key="3">
    <source>
        <dbReference type="Proteomes" id="UP000190774"/>
    </source>
</evidence>
<dbReference type="EMBL" id="FUYE01000010">
    <property type="protein sequence ID" value="SKB00521.1"/>
    <property type="molecule type" value="Genomic_DNA"/>
</dbReference>
<reference evidence="3" key="1">
    <citation type="submission" date="2017-02" db="EMBL/GenBank/DDBJ databases">
        <authorList>
            <person name="Varghese N."/>
            <person name="Submissions S."/>
        </authorList>
    </citation>
    <scope>NUCLEOTIDE SEQUENCE [LARGE SCALE GENOMIC DNA]</scope>
    <source>
        <strain evidence="3">ATCC 700200</strain>
    </source>
</reference>
<dbReference type="Gene3D" id="1.20.120.1090">
    <property type="match status" value="1"/>
</dbReference>
<dbReference type="Pfam" id="PF12713">
    <property type="entry name" value="DUF3806"/>
    <property type="match status" value="1"/>
</dbReference>
<accession>A0A1T4YGV0</accession>
<dbReference type="RefSeq" id="WP_078814345.1">
    <property type="nucleotide sequence ID" value="NZ_FUYE01000010.1"/>
</dbReference>
<protein>
    <recommendedName>
        <fullName evidence="1">DUF3806 domain-containing protein</fullName>
    </recommendedName>
</protein>